<dbReference type="RefSeq" id="XP_034011890.1">
    <property type="nucleotide sequence ID" value="XM_034156421.1"/>
</dbReference>
<sequence length="857" mass="96195">MPYYECLPFTVRPSHYVVDVTAIDFGNDTYHGVTTIDVAIDEATDELHLNYRDLTIDSVELTPEGQTAVVASNIEYNQPKEYFVAHFPMKFEPGKAQVSIKYQGRIQTNMAGFYKSSYQDQGETKYMYSTQFEATDARRAFPCFDEPARKATFDVSIKVPKHHTALGNMPVVSEVEEGDDKVVKFATSPVMSTYLVAWAFGEFDFIESHTKDLYVDNKPLPCRIYTTKGSIEDAVFASSITPKIVDFFSKIFDIKYPLPKLDLLAVHSFSHNAMENWGLVTYRATALLYNEQKSSAAYKKKVAYVVAHELAHQWFGNLVTMAWWDELYENEAFATLIGYVAVDHLFPEWDIFSGFVSESVQSALTLDGLRNSHPIEVPVNDALDIDQVFDAISYLKGSSVLLMLQTFLGKEKFLSGVSKYLKAHQYANATTKDLFGAIGEVSGKPVEEMMKPWIKQIGFPVVSVTKSGDKLKLTQSRFLNSGDVTAEENKTRWWIPLNANTPVEIDAFVEESAEITAPEGLFKLNTNCSGFYRVQYAQDIFEKHILPYFSDLSPADKVGLIADAAFMAIAGKSTTAEFIAFLRGVAPKLGDDYVVWLELSRVLSKFVVAFGGQTPATDAKLKQLQEEIYQDKGKSVVTELGQSTSPSTDYLKVSLQSNVLTGAGGAGVKEVVDYAHQLFKQWQSSGKMDPSLRGFVWQTVASQPELSQADFNAIFAQVTSPTSLDSREIALGALGHITNLEYLPKLLDSLIDDSVIPIMDAHFLGQPLSANPITRDDFWIFFRDHYDDFYKLMSTNMVVLDRFVRLTLCNYQSESKRNEIEGFFAAKDVHGFERAFKQALDYISIQSAWYQRSHGDI</sequence>
<keyword evidence="7 11" id="KW-0482">Metalloprotease</keyword>
<keyword evidence="3 11" id="KW-0645">Protease</keyword>
<dbReference type="PRINTS" id="PR00756">
    <property type="entry name" value="ALADIPTASE"/>
</dbReference>
<organism evidence="15 16">
    <name type="scientific">Diutina rugosa</name>
    <name type="common">Yeast</name>
    <name type="synonym">Candida rugosa</name>
    <dbReference type="NCBI Taxonomy" id="5481"/>
    <lineage>
        <taxon>Eukaryota</taxon>
        <taxon>Fungi</taxon>
        <taxon>Dikarya</taxon>
        <taxon>Ascomycota</taxon>
        <taxon>Saccharomycotina</taxon>
        <taxon>Pichiomycetes</taxon>
        <taxon>Debaryomycetaceae</taxon>
        <taxon>Diutina</taxon>
    </lineage>
</organism>
<evidence type="ECO:0000256" key="9">
    <source>
        <dbReference type="PIRSR" id="PIRSR634016-3"/>
    </source>
</evidence>
<dbReference type="OrthoDB" id="10031169at2759"/>
<dbReference type="VEuPathDB" id="FungiDB:DIURU_003637"/>
<dbReference type="Gene3D" id="1.25.50.20">
    <property type="match status" value="1"/>
</dbReference>
<protein>
    <recommendedName>
        <fullName evidence="11">Aminopeptidase</fullName>
        <ecNumber evidence="11">3.4.11.-</ecNumber>
    </recommendedName>
</protein>
<feature type="domain" description="Peptidase M1 membrane alanine aminopeptidase" evidence="12">
    <location>
        <begin position="237"/>
        <end position="453"/>
    </location>
</feature>
<dbReference type="GO" id="GO:0006508">
    <property type="term" value="P:proteolysis"/>
    <property type="evidence" value="ECO:0007669"/>
    <property type="project" value="UniProtKB-KW"/>
</dbReference>
<dbReference type="GO" id="GO:0042277">
    <property type="term" value="F:peptide binding"/>
    <property type="evidence" value="ECO:0007669"/>
    <property type="project" value="TreeGrafter"/>
</dbReference>
<dbReference type="GO" id="GO:0070006">
    <property type="term" value="F:metalloaminopeptidase activity"/>
    <property type="evidence" value="ECO:0007669"/>
    <property type="project" value="TreeGrafter"/>
</dbReference>
<dbReference type="InterPro" id="IPR042097">
    <property type="entry name" value="Aminopeptidase_N-like_N_sf"/>
</dbReference>
<evidence type="ECO:0000256" key="3">
    <source>
        <dbReference type="ARBA" id="ARBA00022670"/>
    </source>
</evidence>
<dbReference type="InterPro" id="IPR001930">
    <property type="entry name" value="Peptidase_M1"/>
</dbReference>
<evidence type="ECO:0000256" key="7">
    <source>
        <dbReference type="ARBA" id="ARBA00023049"/>
    </source>
</evidence>
<evidence type="ECO:0000313" key="15">
    <source>
        <dbReference type="EMBL" id="KAA8901267.1"/>
    </source>
</evidence>
<feature type="binding site" evidence="9">
    <location>
        <position position="308"/>
    </location>
    <ligand>
        <name>Zn(2+)</name>
        <dbReference type="ChEBI" id="CHEBI:29105"/>
        <note>catalytic</note>
    </ligand>
</feature>
<proteinExistence type="inferred from homology"/>
<dbReference type="SUPFAM" id="SSF63737">
    <property type="entry name" value="Leukotriene A4 hydrolase N-terminal domain"/>
    <property type="match status" value="1"/>
</dbReference>
<feature type="binding site" evidence="9">
    <location>
        <position position="312"/>
    </location>
    <ligand>
        <name>Zn(2+)</name>
        <dbReference type="ChEBI" id="CHEBI:29105"/>
        <note>catalytic</note>
    </ligand>
</feature>
<dbReference type="OMA" id="WNVWSQF"/>
<evidence type="ECO:0000256" key="4">
    <source>
        <dbReference type="ARBA" id="ARBA00022723"/>
    </source>
</evidence>
<dbReference type="PANTHER" id="PTHR11533:SF171">
    <property type="entry name" value="AMINOPEPTIDASE"/>
    <property type="match status" value="1"/>
</dbReference>
<comment type="caution">
    <text evidence="15">The sequence shown here is derived from an EMBL/GenBank/DDBJ whole genome shotgun (WGS) entry which is preliminary data.</text>
</comment>
<evidence type="ECO:0000256" key="1">
    <source>
        <dbReference type="ARBA" id="ARBA00010136"/>
    </source>
</evidence>
<evidence type="ECO:0000313" key="16">
    <source>
        <dbReference type="Proteomes" id="UP000449547"/>
    </source>
</evidence>
<dbReference type="InterPro" id="IPR034016">
    <property type="entry name" value="M1_APN-typ"/>
</dbReference>
<keyword evidence="6 9" id="KW-0862">Zinc</keyword>
<dbReference type="InterPro" id="IPR050344">
    <property type="entry name" value="Peptidase_M1_aminopeptidases"/>
</dbReference>
<evidence type="ECO:0000259" key="14">
    <source>
        <dbReference type="Pfam" id="PF17900"/>
    </source>
</evidence>
<dbReference type="GO" id="GO:0016020">
    <property type="term" value="C:membrane"/>
    <property type="evidence" value="ECO:0007669"/>
    <property type="project" value="TreeGrafter"/>
</dbReference>
<dbReference type="PANTHER" id="PTHR11533">
    <property type="entry name" value="PROTEASE M1 ZINC METALLOPROTEASE"/>
    <property type="match status" value="1"/>
</dbReference>
<keyword evidence="5 11" id="KW-0378">Hydrolase</keyword>
<dbReference type="EC" id="3.4.11.-" evidence="11"/>
<evidence type="ECO:0000256" key="2">
    <source>
        <dbReference type="ARBA" id="ARBA00022438"/>
    </source>
</evidence>
<dbReference type="InterPro" id="IPR014782">
    <property type="entry name" value="Peptidase_M1_dom"/>
</dbReference>
<gene>
    <name evidence="15" type="ORF">DIURU_003637</name>
</gene>
<feature type="active site" description="Proton acceptor" evidence="8">
    <location>
        <position position="309"/>
    </location>
</feature>
<evidence type="ECO:0000256" key="8">
    <source>
        <dbReference type="PIRSR" id="PIRSR634016-1"/>
    </source>
</evidence>
<dbReference type="InterPro" id="IPR045357">
    <property type="entry name" value="Aminopeptidase_N-like_N"/>
</dbReference>
<reference evidence="15 16" key="1">
    <citation type="submission" date="2019-07" db="EMBL/GenBank/DDBJ databases">
        <title>Genome assembly of two rare yeast pathogens: Diutina rugosa and Trichomonascus ciferrii.</title>
        <authorList>
            <person name="Mixao V."/>
            <person name="Saus E."/>
            <person name="Hansen A."/>
            <person name="Lass-Flor C."/>
            <person name="Gabaldon T."/>
        </authorList>
    </citation>
    <scope>NUCLEOTIDE SEQUENCE [LARGE SCALE GENOMIC DNA]</scope>
    <source>
        <strain evidence="15 16">CBS 613</strain>
    </source>
</reference>
<dbReference type="Pfam" id="PF11838">
    <property type="entry name" value="ERAP1_C"/>
    <property type="match status" value="1"/>
</dbReference>
<dbReference type="InterPro" id="IPR024571">
    <property type="entry name" value="ERAP1-like_C_dom"/>
</dbReference>
<feature type="binding site" evidence="9">
    <location>
        <position position="331"/>
    </location>
    <ligand>
        <name>Zn(2+)</name>
        <dbReference type="ChEBI" id="CHEBI:29105"/>
        <note>catalytic</note>
    </ligand>
</feature>
<dbReference type="SUPFAM" id="SSF55486">
    <property type="entry name" value="Metalloproteases ('zincins'), catalytic domain"/>
    <property type="match status" value="1"/>
</dbReference>
<feature type="domain" description="ERAP1-like C-terminal" evidence="13">
    <location>
        <begin position="521"/>
        <end position="843"/>
    </location>
</feature>
<dbReference type="Gene3D" id="2.60.40.1910">
    <property type="match status" value="1"/>
</dbReference>
<dbReference type="GeneID" id="54782288"/>
<keyword evidence="4 9" id="KW-0479">Metal-binding</keyword>
<comment type="cofactor">
    <cofactor evidence="9 11">
        <name>Zn(2+)</name>
        <dbReference type="ChEBI" id="CHEBI:29105"/>
    </cofactor>
    <text evidence="9 11">Binds 1 zinc ion per subunit.</text>
</comment>
<dbReference type="GO" id="GO:0043171">
    <property type="term" value="P:peptide catabolic process"/>
    <property type="evidence" value="ECO:0007669"/>
    <property type="project" value="TreeGrafter"/>
</dbReference>
<dbReference type="EMBL" id="SWFT01000105">
    <property type="protein sequence ID" value="KAA8901267.1"/>
    <property type="molecule type" value="Genomic_DNA"/>
</dbReference>
<comment type="similarity">
    <text evidence="1 11">Belongs to the peptidase M1 family.</text>
</comment>
<dbReference type="Pfam" id="PF01433">
    <property type="entry name" value="Peptidase_M1"/>
    <property type="match status" value="1"/>
</dbReference>
<keyword evidence="2 11" id="KW-0031">Aminopeptidase</keyword>
<dbReference type="FunFam" id="2.60.40.1730:FF:000002">
    <property type="entry name" value="Aminopeptidase"/>
    <property type="match status" value="1"/>
</dbReference>
<dbReference type="FunFam" id="1.10.390.10:FF:000001">
    <property type="entry name" value="Aminopeptidase"/>
    <property type="match status" value="1"/>
</dbReference>
<dbReference type="GO" id="GO:0008270">
    <property type="term" value="F:zinc ion binding"/>
    <property type="evidence" value="ECO:0007669"/>
    <property type="project" value="UniProtKB-UniRule"/>
</dbReference>
<dbReference type="Gene3D" id="1.10.390.10">
    <property type="entry name" value="Neutral Protease Domain 2"/>
    <property type="match status" value="1"/>
</dbReference>
<evidence type="ECO:0000259" key="12">
    <source>
        <dbReference type="Pfam" id="PF01433"/>
    </source>
</evidence>
<dbReference type="InterPro" id="IPR027268">
    <property type="entry name" value="Peptidase_M4/M1_CTD_sf"/>
</dbReference>
<dbReference type="GO" id="GO:0005737">
    <property type="term" value="C:cytoplasm"/>
    <property type="evidence" value="ECO:0007669"/>
    <property type="project" value="TreeGrafter"/>
</dbReference>
<accession>A0A642ULN1</accession>
<evidence type="ECO:0000259" key="13">
    <source>
        <dbReference type="Pfam" id="PF11838"/>
    </source>
</evidence>
<keyword evidence="16" id="KW-1185">Reference proteome</keyword>
<evidence type="ECO:0000256" key="10">
    <source>
        <dbReference type="PIRSR" id="PIRSR634016-4"/>
    </source>
</evidence>
<name>A0A642ULN1_DIURU</name>
<dbReference type="AlphaFoldDB" id="A0A642ULN1"/>
<feature type="site" description="Transition state stabilizer" evidence="10">
    <location>
        <position position="394"/>
    </location>
</feature>
<feature type="domain" description="Aminopeptidase N-like N-terminal" evidence="14">
    <location>
        <begin position="13"/>
        <end position="195"/>
    </location>
</feature>
<evidence type="ECO:0000256" key="11">
    <source>
        <dbReference type="RuleBase" id="RU364040"/>
    </source>
</evidence>
<evidence type="ECO:0000256" key="5">
    <source>
        <dbReference type="ARBA" id="ARBA00022801"/>
    </source>
</evidence>
<dbReference type="Pfam" id="PF17900">
    <property type="entry name" value="Peptidase_M1_N"/>
    <property type="match status" value="1"/>
</dbReference>
<dbReference type="CDD" id="cd09601">
    <property type="entry name" value="M1_APN-Q_like"/>
    <property type="match status" value="1"/>
</dbReference>
<evidence type="ECO:0000256" key="6">
    <source>
        <dbReference type="ARBA" id="ARBA00022833"/>
    </source>
</evidence>
<dbReference type="Proteomes" id="UP000449547">
    <property type="component" value="Unassembled WGS sequence"/>
</dbReference>
<dbReference type="Gene3D" id="2.60.40.1730">
    <property type="entry name" value="tricorn interacting facor f3 domain"/>
    <property type="match status" value="1"/>
</dbReference>